<keyword evidence="3" id="KW-1185">Reference proteome</keyword>
<evidence type="ECO:0000313" key="3">
    <source>
        <dbReference type="Proteomes" id="UP001066276"/>
    </source>
</evidence>
<feature type="compositionally biased region" description="Polar residues" evidence="1">
    <location>
        <begin position="29"/>
        <end position="40"/>
    </location>
</feature>
<gene>
    <name evidence="2" type="ORF">NDU88_001546</name>
</gene>
<proteinExistence type="predicted"/>
<accession>A0AAV7SD76</accession>
<name>A0AAV7SD76_PLEWA</name>
<feature type="region of interest" description="Disordered" evidence="1">
    <location>
        <begin position="113"/>
        <end position="138"/>
    </location>
</feature>
<protein>
    <submittedName>
        <fullName evidence="2">Uncharacterized protein</fullName>
    </submittedName>
</protein>
<feature type="compositionally biased region" description="Polar residues" evidence="1">
    <location>
        <begin position="119"/>
        <end position="138"/>
    </location>
</feature>
<dbReference type="EMBL" id="JANPWB010000008">
    <property type="protein sequence ID" value="KAJ1161058.1"/>
    <property type="molecule type" value="Genomic_DNA"/>
</dbReference>
<reference evidence="2" key="1">
    <citation type="journal article" date="2022" name="bioRxiv">
        <title>Sequencing and chromosome-scale assembly of the giantPleurodeles waltlgenome.</title>
        <authorList>
            <person name="Brown T."/>
            <person name="Elewa A."/>
            <person name="Iarovenko S."/>
            <person name="Subramanian E."/>
            <person name="Araus A.J."/>
            <person name="Petzold A."/>
            <person name="Susuki M."/>
            <person name="Suzuki K.-i.T."/>
            <person name="Hayashi T."/>
            <person name="Toyoda A."/>
            <person name="Oliveira C."/>
            <person name="Osipova E."/>
            <person name="Leigh N.D."/>
            <person name="Simon A."/>
            <person name="Yun M.H."/>
        </authorList>
    </citation>
    <scope>NUCLEOTIDE SEQUENCE</scope>
    <source>
        <strain evidence="2">20211129_DDA</strain>
        <tissue evidence="2">Liver</tissue>
    </source>
</reference>
<evidence type="ECO:0000256" key="1">
    <source>
        <dbReference type="SAM" id="MobiDB-lite"/>
    </source>
</evidence>
<sequence length="162" mass="16513">MAHSGWGPGALRRTPEAASPCTAADHQATESSARPHTTSWGPPPPETEAAIQTPLPRVPRCAAGAGGGVKIQGGTHLVSATKAAGRILSNSSPLPASSPDCIGIRRWGLEQRHSLEPRLSSQPQGTVRPQASGQAASSLPSPAILFCGLGQRSLPEPSKGPG</sequence>
<dbReference type="Proteomes" id="UP001066276">
    <property type="component" value="Chromosome 4_2"/>
</dbReference>
<comment type="caution">
    <text evidence="2">The sequence shown here is derived from an EMBL/GenBank/DDBJ whole genome shotgun (WGS) entry which is preliminary data.</text>
</comment>
<evidence type="ECO:0000313" key="2">
    <source>
        <dbReference type="EMBL" id="KAJ1161058.1"/>
    </source>
</evidence>
<dbReference type="AlphaFoldDB" id="A0AAV7SD76"/>
<feature type="region of interest" description="Disordered" evidence="1">
    <location>
        <begin position="1"/>
        <end position="73"/>
    </location>
</feature>
<organism evidence="2 3">
    <name type="scientific">Pleurodeles waltl</name>
    <name type="common">Iberian ribbed newt</name>
    <dbReference type="NCBI Taxonomy" id="8319"/>
    <lineage>
        <taxon>Eukaryota</taxon>
        <taxon>Metazoa</taxon>
        <taxon>Chordata</taxon>
        <taxon>Craniata</taxon>
        <taxon>Vertebrata</taxon>
        <taxon>Euteleostomi</taxon>
        <taxon>Amphibia</taxon>
        <taxon>Batrachia</taxon>
        <taxon>Caudata</taxon>
        <taxon>Salamandroidea</taxon>
        <taxon>Salamandridae</taxon>
        <taxon>Pleurodelinae</taxon>
        <taxon>Pleurodeles</taxon>
    </lineage>
</organism>